<dbReference type="InterPro" id="IPR014710">
    <property type="entry name" value="RmlC-like_jellyroll"/>
</dbReference>
<dbReference type="Pfam" id="PF05995">
    <property type="entry name" value="CDO_I"/>
    <property type="match status" value="1"/>
</dbReference>
<dbReference type="InterPro" id="IPR011051">
    <property type="entry name" value="RmlC_Cupin_sf"/>
</dbReference>
<keyword evidence="7" id="KW-1185">Reference proteome</keyword>
<evidence type="ECO:0000313" key="6">
    <source>
        <dbReference type="EMBL" id="GAA3210548.1"/>
    </source>
</evidence>
<evidence type="ECO:0000256" key="1">
    <source>
        <dbReference type="ARBA" id="ARBA00006622"/>
    </source>
</evidence>
<proteinExistence type="inferred from homology"/>
<reference evidence="7" key="1">
    <citation type="journal article" date="2019" name="Int. J. Syst. Evol. Microbiol.">
        <title>The Global Catalogue of Microorganisms (GCM) 10K type strain sequencing project: providing services to taxonomists for standard genome sequencing and annotation.</title>
        <authorList>
            <consortium name="The Broad Institute Genomics Platform"/>
            <consortium name="The Broad Institute Genome Sequencing Center for Infectious Disease"/>
            <person name="Wu L."/>
            <person name="Ma J."/>
        </authorList>
    </citation>
    <scope>NUCLEOTIDE SEQUENCE [LARGE SCALE GENOMIC DNA]</scope>
    <source>
        <strain evidence="7">JCM 9377</strain>
    </source>
</reference>
<dbReference type="SUPFAM" id="SSF51182">
    <property type="entry name" value="RmlC-like cupins"/>
    <property type="match status" value="1"/>
</dbReference>
<dbReference type="Proteomes" id="UP001501237">
    <property type="component" value="Unassembled WGS sequence"/>
</dbReference>
<comment type="caution">
    <text evidence="6">The sequence shown here is derived from an EMBL/GenBank/DDBJ whole genome shotgun (WGS) entry which is preliminary data.</text>
</comment>
<protein>
    <submittedName>
        <fullName evidence="6">Cysteine dioxygenase family protein</fullName>
    </submittedName>
</protein>
<keyword evidence="5" id="KW-0408">Iron</keyword>
<dbReference type="EMBL" id="BAAAUV010000006">
    <property type="protein sequence ID" value="GAA3210548.1"/>
    <property type="molecule type" value="Genomic_DNA"/>
</dbReference>
<keyword evidence="2" id="KW-0479">Metal-binding</keyword>
<gene>
    <name evidence="6" type="ORF">GCM10010468_28570</name>
</gene>
<evidence type="ECO:0000313" key="7">
    <source>
        <dbReference type="Proteomes" id="UP001501237"/>
    </source>
</evidence>
<evidence type="ECO:0000256" key="4">
    <source>
        <dbReference type="ARBA" id="ARBA00023002"/>
    </source>
</evidence>
<evidence type="ECO:0000256" key="3">
    <source>
        <dbReference type="ARBA" id="ARBA00022964"/>
    </source>
</evidence>
<dbReference type="PANTHER" id="PTHR12918:SF1">
    <property type="entry name" value="CYSTEINE DIOXYGENASE TYPE 1"/>
    <property type="match status" value="1"/>
</dbReference>
<dbReference type="CDD" id="cd10548">
    <property type="entry name" value="cupin_CDO"/>
    <property type="match status" value="1"/>
</dbReference>
<accession>A0ABP6Q8J7</accession>
<evidence type="ECO:0000256" key="5">
    <source>
        <dbReference type="ARBA" id="ARBA00023004"/>
    </source>
</evidence>
<dbReference type="Gene3D" id="2.60.120.10">
    <property type="entry name" value="Jelly Rolls"/>
    <property type="match status" value="1"/>
</dbReference>
<name>A0ABP6Q8J7_9ACTN</name>
<organism evidence="6 7">
    <name type="scientific">Actinocorallia longicatena</name>
    <dbReference type="NCBI Taxonomy" id="111803"/>
    <lineage>
        <taxon>Bacteria</taxon>
        <taxon>Bacillati</taxon>
        <taxon>Actinomycetota</taxon>
        <taxon>Actinomycetes</taxon>
        <taxon>Streptosporangiales</taxon>
        <taxon>Thermomonosporaceae</taxon>
        <taxon>Actinocorallia</taxon>
    </lineage>
</organism>
<keyword evidence="3 6" id="KW-0223">Dioxygenase</keyword>
<sequence length="162" mass="17870">MVRMTVTADVSRTPVSKDLAERARLLAENCDEWLHRVRLDPQGRWYERLHADADHEVWIISWLPGQSTGFHDHGGSAGAFAVALGSLKEVAVNGNGTVSTWTLEAGQAHGFGEHYIHDVRNVSTAPAISVHVYAPVLSTINRFDLSPSGELVTLKTEQSEEW</sequence>
<dbReference type="GO" id="GO:0051213">
    <property type="term" value="F:dioxygenase activity"/>
    <property type="evidence" value="ECO:0007669"/>
    <property type="project" value="UniProtKB-KW"/>
</dbReference>
<dbReference type="PANTHER" id="PTHR12918">
    <property type="entry name" value="CYSTEINE DIOXYGENASE"/>
    <property type="match status" value="1"/>
</dbReference>
<keyword evidence="4" id="KW-0560">Oxidoreductase</keyword>
<dbReference type="InterPro" id="IPR010300">
    <property type="entry name" value="CDO_1"/>
</dbReference>
<comment type="similarity">
    <text evidence="1">Belongs to the cysteine dioxygenase family.</text>
</comment>
<evidence type="ECO:0000256" key="2">
    <source>
        <dbReference type="ARBA" id="ARBA00022723"/>
    </source>
</evidence>